<feature type="region of interest" description="Disordered" evidence="2">
    <location>
        <begin position="331"/>
        <end position="574"/>
    </location>
</feature>
<sequence length="849" mass="84686">MALESNTWSGLENQAKAGYLTFDPADALAAARACAELVDDLLGMAAAVTDLRLNNFAPIGTLTSGAQLAMAFTTKGSRLHTILGDHAKIVTDMGETYIAAGKAYTKTDGDSGDTFKALSALKMPTEATPYTPGKKAPGAPDAEFDKPNGGFSWTDGDGNTHVEKANAESFPSSLKDYQGAKDSGVTANIENKDSLSFAELYELGRDLDPQPVLAAAGAWHSLANDLLSRLNDFVTVISAGTEAWEGQGAAAAADAVRSYSDGVQPLITSMIAMSQNLDYTAQWLHLTKLSMPATPDPGDCCPGRVTRRYRNEWQKHYGEGMKNTVSVMPVVNGPIATPQPGGQGQNRPGGNQNQPGGNQNAPGDNPNGQVQDQTTAGRRQRTGYGDEGAGDQNPSQDYQAGYQEGYREGLAAGQGQGGSEGAGSGPGSGAGVPGADTQTAGASPATGGSLPAGYDAAGLGSQSEDGSPGGASGSGPAGLFGGAAGSQGNTPPPRGSGGTGSSALPRGGVSSGGQPESAASSGMAEVPSLGSVPLPRMSAGTDGSSGGSPARSRGTASGADPASLEDALARATGADPAQVRSVLDNLPGLLNEDTLAQLTGLPPEQVRSILDSIPDVVDENALSELSGVDPAGVRSVLENLPRALDEQALAAATRTDGPSSAGAGLAAQDTASGAAQGAGSLASAGREFLGQLGKALTEGLDTLTRFGSTLPGAEKLQELLRQFDPDALAAGHPPVDAAGAGGAGSAPGGPGTGVGAGLSEHPTQQSRAAQLFPRASLPGAEAPVYPAAAAARHDGVPAGAPMMGAPGAAGGGAGQGNTAHKPAKFLQSKVHLDDAIGAVPDRVKPVVDS</sequence>
<organism evidence="4 5">
    <name type="scientific">Nocardia implantans</name>
    <dbReference type="NCBI Taxonomy" id="3108168"/>
    <lineage>
        <taxon>Bacteria</taxon>
        <taxon>Bacillati</taxon>
        <taxon>Actinomycetota</taxon>
        <taxon>Actinomycetes</taxon>
        <taxon>Mycobacteriales</taxon>
        <taxon>Nocardiaceae</taxon>
        <taxon>Nocardia</taxon>
    </lineage>
</organism>
<feature type="compositionally biased region" description="Gly residues" evidence="2">
    <location>
        <begin position="412"/>
        <end position="432"/>
    </location>
</feature>
<feature type="domain" description="PPE" evidence="3">
    <location>
        <begin position="209"/>
        <end position="261"/>
    </location>
</feature>
<feature type="compositionally biased region" description="Low complexity" evidence="2">
    <location>
        <begin position="345"/>
        <end position="369"/>
    </location>
</feature>
<evidence type="ECO:0000313" key="5">
    <source>
        <dbReference type="Proteomes" id="UP001348098"/>
    </source>
</evidence>
<gene>
    <name evidence="4" type="ORF">U3653_22520</name>
</gene>
<dbReference type="Pfam" id="PF00823">
    <property type="entry name" value="PPE"/>
    <property type="match status" value="1"/>
</dbReference>
<name>A0ABU6B0A2_9NOCA</name>
<comment type="similarity">
    <text evidence="1">Belongs to the mycobacterial PPE family.</text>
</comment>
<dbReference type="SUPFAM" id="SSF140459">
    <property type="entry name" value="PE/PPE dimer-like"/>
    <property type="match status" value="1"/>
</dbReference>
<feature type="compositionally biased region" description="Gly residues" evidence="2">
    <location>
        <begin position="739"/>
        <end position="756"/>
    </location>
</feature>
<accession>A0ABU6B0A2</accession>
<comment type="caution">
    <text evidence="4">The sequence shown here is derived from an EMBL/GenBank/DDBJ whole genome shotgun (WGS) entry which is preliminary data.</text>
</comment>
<evidence type="ECO:0000256" key="1">
    <source>
        <dbReference type="ARBA" id="ARBA00010652"/>
    </source>
</evidence>
<reference evidence="4 5" key="1">
    <citation type="submission" date="2023-12" db="EMBL/GenBank/DDBJ databases">
        <title>novel species in genus Nocarida.</title>
        <authorList>
            <person name="Li Z."/>
        </authorList>
    </citation>
    <scope>NUCLEOTIDE SEQUENCE [LARGE SCALE GENOMIC DNA]</scope>
    <source>
        <strain evidence="4 5">CDC186</strain>
    </source>
</reference>
<dbReference type="InterPro" id="IPR000030">
    <property type="entry name" value="PPE_dom"/>
</dbReference>
<evidence type="ECO:0000256" key="2">
    <source>
        <dbReference type="SAM" id="MobiDB-lite"/>
    </source>
</evidence>
<keyword evidence="5" id="KW-1185">Reference proteome</keyword>
<evidence type="ECO:0000259" key="3">
    <source>
        <dbReference type="Pfam" id="PF00823"/>
    </source>
</evidence>
<feature type="compositionally biased region" description="Low complexity" evidence="2">
    <location>
        <begin position="729"/>
        <end position="738"/>
    </location>
</feature>
<feature type="region of interest" description="Disordered" evidence="2">
    <location>
        <begin position="128"/>
        <end position="160"/>
    </location>
</feature>
<protein>
    <submittedName>
        <fullName evidence="4">PPE domain-containing protein</fullName>
    </submittedName>
</protein>
<dbReference type="Proteomes" id="UP001348098">
    <property type="component" value="Unassembled WGS sequence"/>
</dbReference>
<dbReference type="RefSeq" id="WP_195081515.1">
    <property type="nucleotide sequence ID" value="NZ_JAYESH010000007.1"/>
</dbReference>
<feature type="compositionally biased region" description="Gly residues" evidence="2">
    <location>
        <begin position="467"/>
        <end position="485"/>
    </location>
</feature>
<dbReference type="InterPro" id="IPR038332">
    <property type="entry name" value="PPE_sf"/>
</dbReference>
<feature type="compositionally biased region" description="Low complexity" evidence="2">
    <location>
        <begin position="547"/>
        <end position="559"/>
    </location>
</feature>
<evidence type="ECO:0000313" key="4">
    <source>
        <dbReference type="EMBL" id="MEB3512814.1"/>
    </source>
</evidence>
<proteinExistence type="inferred from homology"/>
<dbReference type="Gene3D" id="1.20.1260.20">
    <property type="entry name" value="PPE superfamily"/>
    <property type="match status" value="1"/>
</dbReference>
<feature type="region of interest" description="Disordered" evidence="2">
    <location>
        <begin position="727"/>
        <end position="767"/>
    </location>
</feature>
<dbReference type="EMBL" id="JAYKYQ010000009">
    <property type="protein sequence ID" value="MEB3512814.1"/>
    <property type="molecule type" value="Genomic_DNA"/>
</dbReference>